<name>A0AA35R699_GEOBA</name>
<organism evidence="4 5">
    <name type="scientific">Geodia barretti</name>
    <name type="common">Barrett's horny sponge</name>
    <dbReference type="NCBI Taxonomy" id="519541"/>
    <lineage>
        <taxon>Eukaryota</taxon>
        <taxon>Metazoa</taxon>
        <taxon>Porifera</taxon>
        <taxon>Demospongiae</taxon>
        <taxon>Heteroscleromorpha</taxon>
        <taxon>Tetractinellida</taxon>
        <taxon>Astrophorina</taxon>
        <taxon>Geodiidae</taxon>
        <taxon>Geodia</taxon>
    </lineage>
</organism>
<comment type="similarity">
    <text evidence="1">Belongs to the FAH family.</text>
</comment>
<feature type="domain" description="Fumarylacetoacetase-like C-terminal" evidence="3">
    <location>
        <begin position="102"/>
        <end position="261"/>
    </location>
</feature>
<evidence type="ECO:0000256" key="1">
    <source>
        <dbReference type="ARBA" id="ARBA00010211"/>
    </source>
</evidence>
<evidence type="ECO:0000313" key="5">
    <source>
        <dbReference type="Proteomes" id="UP001174909"/>
    </source>
</evidence>
<keyword evidence="5" id="KW-1185">Reference proteome</keyword>
<dbReference type="Gene3D" id="3.90.850.10">
    <property type="entry name" value="Fumarylacetoacetase-like, C-terminal domain"/>
    <property type="match status" value="1"/>
</dbReference>
<dbReference type="EMBL" id="CASHTH010000570">
    <property type="protein sequence ID" value="CAI8004734.1"/>
    <property type="molecule type" value="Genomic_DNA"/>
</dbReference>
<sequence>MVTTTPARAAAEFIFESYRKVQPFERLPADLFPKTLEEAYAIQLELHCMLSSLWGPLAGYKLAYTTPVMQERAGLNHPVLGGVFQKTILRSPVVLNFTEYVNLGIELEVGVTLGKDLPASGAPYTRDSVAEAVSEVATAFEIVDMRTPADLTTEERTLMSVAVNILNSGVVLGDPVTDWQSLDLVGCKGVMSINHEQVGEGYGRDVMGHPFEPLVWLANELSARNHPLKAGDTVITGSLIPPTPLGFASEGRISIEGLGEAVVVCA</sequence>
<dbReference type="SUPFAM" id="SSF56529">
    <property type="entry name" value="FAH"/>
    <property type="match status" value="1"/>
</dbReference>
<dbReference type="InterPro" id="IPR011234">
    <property type="entry name" value="Fumarylacetoacetase-like_C"/>
</dbReference>
<gene>
    <name evidence="4" type="ORF">GBAR_LOCUS3994</name>
</gene>
<proteinExistence type="inferred from homology"/>
<comment type="caution">
    <text evidence="4">The sequence shown here is derived from an EMBL/GenBank/DDBJ whole genome shotgun (WGS) entry which is preliminary data.</text>
</comment>
<dbReference type="Pfam" id="PF01557">
    <property type="entry name" value="FAA_hydrolase"/>
    <property type="match status" value="1"/>
</dbReference>
<reference evidence="4" key="1">
    <citation type="submission" date="2023-03" db="EMBL/GenBank/DDBJ databases">
        <authorList>
            <person name="Steffen K."/>
            <person name="Cardenas P."/>
        </authorList>
    </citation>
    <scope>NUCLEOTIDE SEQUENCE</scope>
</reference>
<dbReference type="GO" id="GO:0008684">
    <property type="term" value="F:2-oxopent-4-enoate hydratase activity"/>
    <property type="evidence" value="ECO:0007669"/>
    <property type="project" value="TreeGrafter"/>
</dbReference>
<dbReference type="InterPro" id="IPR036663">
    <property type="entry name" value="Fumarylacetoacetase_C_sf"/>
</dbReference>
<dbReference type="AlphaFoldDB" id="A0AA35R699"/>
<accession>A0AA35R699</accession>
<dbReference type="InterPro" id="IPR050772">
    <property type="entry name" value="Hydratase-Decarb/MhpD_sf"/>
</dbReference>
<dbReference type="Proteomes" id="UP001174909">
    <property type="component" value="Unassembled WGS sequence"/>
</dbReference>
<evidence type="ECO:0000259" key="3">
    <source>
        <dbReference type="Pfam" id="PF01557"/>
    </source>
</evidence>
<evidence type="ECO:0000313" key="4">
    <source>
        <dbReference type="EMBL" id="CAI8004734.1"/>
    </source>
</evidence>
<protein>
    <submittedName>
        <fullName evidence="4">2-keto-4-pentenoate hydratase</fullName>
    </submittedName>
</protein>
<evidence type="ECO:0000256" key="2">
    <source>
        <dbReference type="ARBA" id="ARBA00023239"/>
    </source>
</evidence>
<dbReference type="PANTHER" id="PTHR30143">
    <property type="entry name" value="ACID HYDRATASE"/>
    <property type="match status" value="1"/>
</dbReference>
<dbReference type="PANTHER" id="PTHR30143:SF0">
    <property type="entry name" value="2-KETO-4-PENTENOATE HYDRATASE"/>
    <property type="match status" value="1"/>
</dbReference>
<dbReference type="GO" id="GO:0005737">
    <property type="term" value="C:cytoplasm"/>
    <property type="evidence" value="ECO:0007669"/>
    <property type="project" value="TreeGrafter"/>
</dbReference>
<keyword evidence="2" id="KW-0456">Lyase</keyword>